<dbReference type="KEGG" id="fri:FraEuI1c_7171"/>
<dbReference type="eggNOG" id="COG0318">
    <property type="taxonomic scope" value="Bacteria"/>
</dbReference>
<dbReference type="InterPro" id="IPR020845">
    <property type="entry name" value="AMP-binding_CS"/>
</dbReference>
<proteinExistence type="inferred from homology"/>
<evidence type="ECO:0000313" key="3">
    <source>
        <dbReference type="EMBL" id="ADP85135.1"/>
    </source>
</evidence>
<accession>E3IZU3</accession>
<gene>
    <name evidence="3" type="ordered locus">FraEuI1c_7171</name>
</gene>
<keyword evidence="3" id="KW-0436">Ligase</keyword>
<dbReference type="HOGENOM" id="CLU_000022_23_7_11"/>
<dbReference type="Pfam" id="PF00501">
    <property type="entry name" value="AMP-binding"/>
    <property type="match status" value="1"/>
</dbReference>
<protein>
    <submittedName>
        <fullName evidence="3">AMP-dependent synthetase and ligase</fullName>
    </submittedName>
</protein>
<dbReference type="PANTHER" id="PTHR22754">
    <property type="entry name" value="DISCO-INTERACTING PROTEIN 2 DIP2 -RELATED"/>
    <property type="match status" value="1"/>
</dbReference>
<reference evidence="3 4" key="1">
    <citation type="submission" date="2010-10" db="EMBL/GenBank/DDBJ databases">
        <title>Complete sequence of Frankia sp. EuI1c.</title>
        <authorList>
            <consortium name="US DOE Joint Genome Institute"/>
            <person name="Lucas S."/>
            <person name="Copeland A."/>
            <person name="Lapidus A."/>
            <person name="Cheng J.-F."/>
            <person name="Bruce D."/>
            <person name="Goodwin L."/>
            <person name="Pitluck S."/>
            <person name="Chertkov O."/>
            <person name="Detter J.C."/>
            <person name="Han C."/>
            <person name="Tapia R."/>
            <person name="Land M."/>
            <person name="Hauser L."/>
            <person name="Jeffries C."/>
            <person name="Kyrpides N."/>
            <person name="Ivanova N."/>
            <person name="Mikhailova N."/>
            <person name="Beauchemin N."/>
            <person name="Sen A."/>
            <person name="Sur S.A."/>
            <person name="Gtari M."/>
            <person name="Wall L."/>
            <person name="Tisa L."/>
            <person name="Woyke T."/>
        </authorList>
    </citation>
    <scope>NUCLEOTIDE SEQUENCE [LARGE SCALE GENOMIC DNA]</scope>
    <source>
        <strain evidence="4">DSM 45817 / CECT 9037 / EuI1c</strain>
    </source>
</reference>
<dbReference type="EMBL" id="CP002299">
    <property type="protein sequence ID" value="ADP85135.1"/>
    <property type="molecule type" value="Genomic_DNA"/>
</dbReference>
<dbReference type="InterPro" id="IPR045851">
    <property type="entry name" value="AMP-bd_C_sf"/>
</dbReference>
<dbReference type="GO" id="GO:0016874">
    <property type="term" value="F:ligase activity"/>
    <property type="evidence" value="ECO:0007669"/>
    <property type="project" value="UniProtKB-KW"/>
</dbReference>
<dbReference type="InParanoid" id="E3IZU3"/>
<dbReference type="GO" id="GO:0006633">
    <property type="term" value="P:fatty acid biosynthetic process"/>
    <property type="evidence" value="ECO:0007669"/>
    <property type="project" value="TreeGrafter"/>
</dbReference>
<dbReference type="PANTHER" id="PTHR22754:SF32">
    <property type="entry name" value="DISCO-INTERACTING PROTEIN 2"/>
    <property type="match status" value="1"/>
</dbReference>
<dbReference type="Gene3D" id="3.30.300.30">
    <property type="match status" value="1"/>
</dbReference>
<dbReference type="PROSITE" id="PS00455">
    <property type="entry name" value="AMP_BINDING"/>
    <property type="match status" value="1"/>
</dbReference>
<evidence type="ECO:0000313" key="4">
    <source>
        <dbReference type="Proteomes" id="UP000002484"/>
    </source>
</evidence>
<dbReference type="RefSeq" id="WP_013428245.1">
    <property type="nucleotide sequence ID" value="NC_014666.1"/>
</dbReference>
<dbReference type="InterPro" id="IPR042099">
    <property type="entry name" value="ANL_N_sf"/>
</dbReference>
<dbReference type="Proteomes" id="UP000002484">
    <property type="component" value="Chromosome"/>
</dbReference>
<keyword evidence="4" id="KW-1185">Reference proteome</keyword>
<name>E3IZU3_PSEI1</name>
<evidence type="ECO:0000256" key="1">
    <source>
        <dbReference type="ARBA" id="ARBA00006432"/>
    </source>
</evidence>
<dbReference type="SUPFAM" id="SSF56801">
    <property type="entry name" value="Acetyl-CoA synthetase-like"/>
    <property type="match status" value="1"/>
</dbReference>
<comment type="similarity">
    <text evidence="1">Belongs to the ATP-dependent AMP-binding enzyme family.</text>
</comment>
<organism evidence="3 4">
    <name type="scientific">Pseudofrankia inefficax (strain DSM 45817 / CECT 9037 / DDB 130130 / EuI1c)</name>
    <name type="common">Frankia inefficax</name>
    <dbReference type="NCBI Taxonomy" id="298654"/>
    <lineage>
        <taxon>Bacteria</taxon>
        <taxon>Bacillati</taxon>
        <taxon>Actinomycetota</taxon>
        <taxon>Actinomycetes</taxon>
        <taxon>Frankiales</taxon>
        <taxon>Frankiaceae</taxon>
        <taxon>Pseudofrankia</taxon>
    </lineage>
</organism>
<dbReference type="GO" id="GO:0070566">
    <property type="term" value="F:adenylyltransferase activity"/>
    <property type="evidence" value="ECO:0007669"/>
    <property type="project" value="TreeGrafter"/>
</dbReference>
<evidence type="ECO:0000259" key="2">
    <source>
        <dbReference type="Pfam" id="PF00501"/>
    </source>
</evidence>
<dbReference type="NCBIfam" id="NF005850">
    <property type="entry name" value="PRK07768.1"/>
    <property type="match status" value="1"/>
</dbReference>
<feature type="domain" description="AMP-dependent synthetase/ligase" evidence="2">
    <location>
        <begin position="10"/>
        <end position="403"/>
    </location>
</feature>
<sequence length="546" mass="57193">MVYLLDAMERAGKEPGTITFLSPVGDERLTWGDLHADALRAAGGLQAAGAGPGRSVALLSLNSRAAVTAIAAVWLAGASLTVLPTPARTMDIEAFLAATERHLDRLGQPVVLVGSPFEDLSSALASAGHQVRPLDSVLAEAPAGLWRRPALVDDDPAILQLTSGTTSEPRIVRVSHANLAANLQGLAEAIDHGAKHGRTLSWLPLSHDMGLIGILAAMLTCGQCDLLLASPTDYLANPASWLQLAAEHQVQTIVGPTSAYALAARFLPYGPRLDLSTITGAMSGGEQIDPDAIETFLTAAAPHGLDPRTFLPGYGLAEATFAVTVPTPMRGLRVDEVDADTLAREGRAAPPRPGEPTRRLPLLGSPIARTSLRIVGPAGRQQLPDRTVGEVEVRGPAVTSGYHDAEPMDEGMEESLADGWLRTGDLGYLVDGELVLCGRKKDLIIVGGRNIYPEDVERAAGQTPGVRAGNAVAFPVPRPGGLGEGVAVAVESRVPDPDAVRRAVTDRVRTTIGIQPVAVYVLPAGSIPKTPSGKLQRAEAARRFTS</sequence>
<dbReference type="STRING" id="298654.FraEuI1c_7171"/>
<dbReference type="Gene3D" id="3.40.50.12780">
    <property type="entry name" value="N-terminal domain of ligase-like"/>
    <property type="match status" value="1"/>
</dbReference>
<dbReference type="OrthoDB" id="3671040at2"/>
<dbReference type="AlphaFoldDB" id="E3IZU3"/>
<dbReference type="GO" id="GO:0005886">
    <property type="term" value="C:plasma membrane"/>
    <property type="evidence" value="ECO:0007669"/>
    <property type="project" value="TreeGrafter"/>
</dbReference>
<dbReference type="InterPro" id="IPR000873">
    <property type="entry name" value="AMP-dep_synth/lig_dom"/>
</dbReference>